<dbReference type="STRING" id="1682113.A7U43_03915"/>
<dbReference type="KEGG" id="madi:A7U43_03915"/>
<dbReference type="EMBL" id="CP015596">
    <property type="protein sequence ID" value="ANE78599.1"/>
    <property type="molecule type" value="Genomic_DNA"/>
</dbReference>
<reference evidence="2 3" key="1">
    <citation type="submission" date="2016-05" db="EMBL/GenBank/DDBJ databases">
        <title>Complete genome sequence of a phthalic acid esters degrading Mycobacterium sp. YC-RL4.</title>
        <authorList>
            <person name="Ren L."/>
            <person name="Fan S."/>
            <person name="Ruth N."/>
            <person name="Jia Y."/>
            <person name="Wang J."/>
            <person name="Qiao C."/>
        </authorList>
    </citation>
    <scope>NUCLEOTIDE SEQUENCE [LARGE SCALE GENOMIC DNA]</scope>
    <source>
        <strain evidence="2 3">YC-RL4</strain>
    </source>
</reference>
<name>A0A172UHL2_9MYCO</name>
<evidence type="ECO:0000313" key="2">
    <source>
        <dbReference type="EMBL" id="ANE78599.1"/>
    </source>
</evidence>
<keyword evidence="3" id="KW-1185">Reference proteome</keyword>
<feature type="region of interest" description="Disordered" evidence="1">
    <location>
        <begin position="53"/>
        <end position="100"/>
    </location>
</feature>
<gene>
    <name evidence="2" type="ORF">A7U43_03915</name>
</gene>
<dbReference type="RefSeq" id="WP_067991384.1">
    <property type="nucleotide sequence ID" value="NZ_CP015596.1"/>
</dbReference>
<dbReference type="OrthoDB" id="4734718at2"/>
<accession>A0A172UHL2</accession>
<dbReference type="AlphaFoldDB" id="A0A172UHL2"/>
<organism evidence="2 3">
    <name type="scientific">Mycobacterium adipatum</name>
    <dbReference type="NCBI Taxonomy" id="1682113"/>
    <lineage>
        <taxon>Bacteria</taxon>
        <taxon>Bacillati</taxon>
        <taxon>Actinomycetota</taxon>
        <taxon>Actinomycetes</taxon>
        <taxon>Mycobacteriales</taxon>
        <taxon>Mycobacteriaceae</taxon>
        <taxon>Mycobacterium</taxon>
    </lineage>
</organism>
<protein>
    <submittedName>
        <fullName evidence="2">Uncharacterized protein</fullName>
    </submittedName>
</protein>
<evidence type="ECO:0000313" key="3">
    <source>
        <dbReference type="Proteomes" id="UP000077143"/>
    </source>
</evidence>
<sequence>MQLANGTVVWTSPTGHVYTTEPEGAQWFAGLGEPTGEPTVKDIVPALARRCMKMPTRERPRHEDTRRRLNAERHSNRTRLEQQERDHQAWLAAHDEPAPF</sequence>
<dbReference type="Proteomes" id="UP000077143">
    <property type="component" value="Chromosome"/>
</dbReference>
<proteinExistence type="predicted"/>
<feature type="compositionally biased region" description="Basic and acidic residues" evidence="1">
    <location>
        <begin position="55"/>
        <end position="100"/>
    </location>
</feature>
<evidence type="ECO:0000256" key="1">
    <source>
        <dbReference type="SAM" id="MobiDB-lite"/>
    </source>
</evidence>